<organism evidence="2">
    <name type="scientific">Xenopus tropicalis</name>
    <name type="common">Western clawed frog</name>
    <name type="synonym">Silurana tropicalis</name>
    <dbReference type="NCBI Taxonomy" id="8364"/>
    <lineage>
        <taxon>Eukaryota</taxon>
        <taxon>Metazoa</taxon>
        <taxon>Chordata</taxon>
        <taxon>Craniata</taxon>
        <taxon>Vertebrata</taxon>
        <taxon>Euteleostomi</taxon>
        <taxon>Amphibia</taxon>
        <taxon>Batrachia</taxon>
        <taxon>Anura</taxon>
        <taxon>Pipoidea</taxon>
        <taxon>Pipidae</taxon>
        <taxon>Xenopodinae</taxon>
        <taxon>Xenopus</taxon>
        <taxon>Silurana</taxon>
    </lineage>
</organism>
<dbReference type="Bgee" id="ENSXETG00000015037">
    <property type="expression patterns" value="Expressed in ovary and 12 other cell types or tissues"/>
</dbReference>
<evidence type="ECO:0000313" key="3">
    <source>
        <dbReference type="Proteomes" id="UP000008143"/>
    </source>
</evidence>
<evidence type="ECO:0000313" key="4">
    <source>
        <dbReference type="RefSeq" id="XP_002940745.3"/>
    </source>
</evidence>
<accession>F7DM03</accession>
<dbReference type="OrthoDB" id="6272197at2759"/>
<dbReference type="Ensembl" id="ENSXETT00000032904">
    <property type="protein sequence ID" value="ENSXETP00000032904"/>
    <property type="gene ID" value="ENSXETG00000015037"/>
</dbReference>
<name>F7DM03_XENTR</name>
<feature type="region of interest" description="Disordered" evidence="1">
    <location>
        <begin position="1"/>
        <end position="27"/>
    </location>
</feature>
<dbReference type="AlphaFoldDB" id="F7DM03"/>
<dbReference type="Xenbase" id="XB-GENE-6045985">
    <property type="gene designation" value="taf1a"/>
</dbReference>
<dbReference type="GeneTree" id="ENSGT00390000011405"/>
<reference evidence="2" key="1">
    <citation type="journal article" date="2010" name="Science">
        <title>The genome of the Western clawed frog Xenopus tropicalis.</title>
        <authorList>
            <person name="Hellsten U."/>
            <person name="Harland R.M."/>
            <person name="Gilchrist M.J."/>
            <person name="Hendrix D."/>
            <person name="Jurka J."/>
            <person name="Kapitonov V."/>
            <person name="Ovcharenko I."/>
            <person name="Putnam N.H."/>
            <person name="Shu S."/>
            <person name="Taher L."/>
            <person name="Blitz I.L."/>
            <person name="Blumberg B."/>
            <person name="Dichmann D.S."/>
            <person name="Dubchak I."/>
            <person name="Amaya E."/>
            <person name="Detter J.C."/>
            <person name="Fletcher R."/>
            <person name="Gerhard D.S."/>
            <person name="Goodstein D."/>
            <person name="Graves T."/>
            <person name="Grigoriev I.V."/>
            <person name="Grimwood J."/>
            <person name="Kawashima T."/>
            <person name="Lindquist E."/>
            <person name="Lucas S.M."/>
            <person name="Mead P.E."/>
            <person name="Mitros T."/>
            <person name="Ogino H."/>
            <person name="Ohta Y."/>
            <person name="Poliakov A.V."/>
            <person name="Pollet N."/>
            <person name="Robert J."/>
            <person name="Salamov A."/>
            <person name="Sater A.K."/>
            <person name="Schmutz J."/>
            <person name="Terry A."/>
            <person name="Vize P.D."/>
            <person name="Warren W.C."/>
            <person name="Wells D."/>
            <person name="Wills A."/>
            <person name="Wilson R.K."/>
            <person name="Zimmerman L.B."/>
            <person name="Zorn A.M."/>
            <person name="Grainger R."/>
            <person name="Grammer T."/>
            <person name="Khokha M.K."/>
            <person name="Richardson P.M."/>
            <person name="Rokhsar D.S."/>
        </authorList>
    </citation>
    <scope>NUCLEOTIDE SEQUENCE [LARGE SCALE GENOMIC DNA]</scope>
    <source>
        <strain evidence="2">Nigerian</strain>
    </source>
</reference>
<dbReference type="GO" id="GO:0060047">
    <property type="term" value="P:heart contraction"/>
    <property type="evidence" value="ECO:0007669"/>
    <property type="project" value="Ensembl"/>
</dbReference>
<evidence type="ECO:0000313" key="2">
    <source>
        <dbReference type="Ensembl" id="ENSXETP00000032904"/>
    </source>
</evidence>
<dbReference type="eggNOG" id="ENOG502R510">
    <property type="taxonomic scope" value="Eukaryota"/>
</dbReference>
<dbReference type="AGR" id="Xenbase:XB-GENE-6045985"/>
<dbReference type="GO" id="GO:0006360">
    <property type="term" value="P:transcription by RNA polymerase I"/>
    <property type="evidence" value="ECO:0007669"/>
    <property type="project" value="InterPro"/>
</dbReference>
<reference evidence="2" key="2">
    <citation type="submission" date="2011-06" db="UniProtKB">
        <authorList>
            <consortium name="Ensembl"/>
        </authorList>
    </citation>
    <scope>IDENTIFICATION</scope>
</reference>
<dbReference type="InterPro" id="IPR052669">
    <property type="entry name" value="SL1/TIF-IB_Component"/>
</dbReference>
<evidence type="ECO:0000256" key="1">
    <source>
        <dbReference type="SAM" id="MobiDB-lite"/>
    </source>
</evidence>
<dbReference type="InterPro" id="IPR039495">
    <property type="entry name" value="TAF1A"/>
</dbReference>
<dbReference type="Reactome" id="R-XTR-73772">
    <property type="pathway name" value="RNA Polymerase I Promoter Escape"/>
</dbReference>
<dbReference type="Reactome" id="R-XTR-73762">
    <property type="pathway name" value="RNA Polymerase I Transcription Initiation"/>
</dbReference>
<proteinExistence type="predicted"/>
<dbReference type="GO" id="GO:0000120">
    <property type="term" value="C:RNA polymerase I transcription regulator complex"/>
    <property type="evidence" value="ECO:0007669"/>
    <property type="project" value="InterPro"/>
</dbReference>
<dbReference type="KEGG" id="xtr:100497125"/>
<dbReference type="PANTHER" id="PTHR32122:SF1">
    <property type="entry name" value="TATA BOX-BINDING PROTEIN-ASSOCIATED FACTOR RNA POLYMERASE I SUBUNIT A"/>
    <property type="match status" value="1"/>
</dbReference>
<feature type="compositionally biased region" description="Basic and acidic residues" evidence="1">
    <location>
        <begin position="1"/>
        <end position="11"/>
    </location>
</feature>
<dbReference type="OMA" id="STRICLE"/>
<reference evidence="4" key="3">
    <citation type="submission" date="2025-04" db="UniProtKB">
        <authorList>
            <consortium name="RefSeq"/>
        </authorList>
    </citation>
    <scope>IDENTIFICATION</scope>
    <source>
        <strain evidence="4">Nigerian</strain>
        <tissue evidence="4">Liver and blood</tissue>
    </source>
</reference>
<gene>
    <name evidence="2 4 5" type="primary">taf1a</name>
</gene>
<protein>
    <submittedName>
        <fullName evidence="4">TATA box-binding protein-associated factor RNA polymerase I subunit A</fullName>
    </submittedName>
    <submittedName>
        <fullName evidence="2">TATA-box-binding protein-associated factor, RNA polymerase I, A</fullName>
    </submittedName>
</protein>
<evidence type="ECO:0000313" key="5">
    <source>
        <dbReference type="Xenbase" id="XB-GENE-6045985"/>
    </source>
</evidence>
<dbReference type="Ensembl" id="ENSXETT00000115297">
    <property type="protein sequence ID" value="ENSXETP00000104059"/>
    <property type="gene ID" value="ENSXETG00000015037"/>
</dbReference>
<sequence length="463" mass="53682">MDGSSERSAEREDSEEGPSEEEVLGLQLPVPRRKPHGYLSKGTTYRHTVDLCFCLIHEAIAKSQWEKAAELMLSYLQTLEDGTTERQRCAPEIIWRLGSEILLNHPRSTVEDVGLFYERIKNVGIRSYLKISLEHVFFLLCNGSKDEALLAATTAESWKYGRASLSQENTIKLIQAYRGILDYRSWLEKKAAITQGDMSYATQLNAVKEMCIFQQQAKAAFQGILKFPGVWDPFVLCYIDLLESSEEKEEVEQILRDYAYDPKFPANPNAFVYLYEFLKRNEASNEALINVLMDLHTRVPSHKLMLEFCDLLKQSESEEHHQLALKVLFDLLDFSGWGYSMEAWRQIGKRLKTSLKRNQDLWIEDQWKSRRSWWPLYHFTEFHAKKEWKEIPKLAMKKALAAGILLGPGCAYYKAVCRLGRKTKMKKVRAMKTFLKNHSCSLVERRTQRQIVFFTCRKTTAAS</sequence>
<dbReference type="ExpressionAtlas" id="F7DM03">
    <property type="expression patterns" value="baseline"/>
</dbReference>
<dbReference type="RefSeq" id="XP_002940745.3">
    <property type="nucleotide sequence ID" value="XM_002940699.5"/>
</dbReference>
<dbReference type="Reactome" id="R-XTR-73863">
    <property type="pathway name" value="RNA Polymerase I Transcription Termination"/>
</dbReference>
<dbReference type="CTD" id="9015"/>
<dbReference type="Proteomes" id="UP000008143">
    <property type="component" value="Chromosome 5"/>
</dbReference>
<keyword evidence="3" id="KW-1185">Reference proteome</keyword>
<dbReference type="HOGENOM" id="CLU_049461_0_0_1"/>
<dbReference type="PANTHER" id="PTHR32122">
    <property type="entry name" value="TATA BOX-BINDING PROTEIN ASSOCIATED FACTOR RNA POLYMERASE I SUBUNIT A"/>
    <property type="match status" value="1"/>
</dbReference>
<dbReference type="Pfam" id="PF14929">
    <property type="entry name" value="TAF1_subA"/>
    <property type="match status" value="1"/>
</dbReference>
<dbReference type="GeneID" id="100497125"/>
<dbReference type="Ensembl" id="ENSXETT00000106868">
    <property type="protein sequence ID" value="ENSXETP00000104344"/>
    <property type="gene ID" value="ENSXETG00000015037"/>
</dbReference>
<feature type="compositionally biased region" description="Acidic residues" evidence="1">
    <location>
        <begin position="12"/>
        <end position="23"/>
    </location>
</feature>